<name>Q6AVT5_ORYSJ</name>
<protein>
    <submittedName>
        <fullName evidence="2">Uncharacterized protein</fullName>
    </submittedName>
</protein>
<organism evidence="2 3">
    <name type="scientific">Oryza sativa subsp. japonica</name>
    <name type="common">Rice</name>
    <dbReference type="NCBI Taxonomy" id="39947"/>
    <lineage>
        <taxon>Eukaryota</taxon>
        <taxon>Viridiplantae</taxon>
        <taxon>Streptophyta</taxon>
        <taxon>Embryophyta</taxon>
        <taxon>Tracheophyta</taxon>
        <taxon>Spermatophyta</taxon>
        <taxon>Magnoliopsida</taxon>
        <taxon>Liliopsida</taxon>
        <taxon>Poales</taxon>
        <taxon>Poaceae</taxon>
        <taxon>BOP clade</taxon>
        <taxon>Oryzoideae</taxon>
        <taxon>Oryzeae</taxon>
        <taxon>Oryzinae</taxon>
        <taxon>Oryza</taxon>
        <taxon>Oryza sativa</taxon>
    </lineage>
</organism>
<accession>Q6AVT5</accession>
<evidence type="ECO:0000256" key="1">
    <source>
        <dbReference type="SAM" id="SignalP"/>
    </source>
</evidence>
<feature type="signal peptide" evidence="1">
    <location>
        <begin position="1"/>
        <end position="27"/>
    </location>
</feature>
<proteinExistence type="predicted"/>
<reference evidence="3" key="2">
    <citation type="journal article" date="2008" name="Nucleic Acids Res.">
        <title>The rice annotation project database (RAP-DB): 2008 update.</title>
        <authorList>
            <consortium name="The rice annotation project (RAP)"/>
        </authorList>
    </citation>
    <scope>GENOME REANNOTATION</scope>
    <source>
        <strain evidence="3">cv. Nipponbare</strain>
    </source>
</reference>
<keyword evidence="1" id="KW-0732">Signal</keyword>
<dbReference type="Proteomes" id="UP000000763">
    <property type="component" value="Chromosome 3"/>
</dbReference>
<dbReference type="EMBL" id="AC096689">
    <property type="protein sequence ID" value="AAT78794.1"/>
    <property type="molecule type" value="Genomic_DNA"/>
</dbReference>
<evidence type="ECO:0000313" key="2">
    <source>
        <dbReference type="EMBL" id="AAT78794.1"/>
    </source>
</evidence>
<evidence type="ECO:0000313" key="3">
    <source>
        <dbReference type="Proteomes" id="UP000000763"/>
    </source>
</evidence>
<gene>
    <name evidence="2" type="primary">OSJNBa0027J18.16</name>
</gene>
<dbReference type="AlphaFoldDB" id="Q6AVT5"/>
<sequence>MASSSSSSKKLSLTFVVLLLAGLVVLGEMAGAATAAAADCSTVRCIQGGYITCKNYPGKKLDGRPVAETAPEQAASENYSPTLSWVHANRLIKNLRVELNRKRRKTVLGNHDRDPDLTQEFSDAATMCCHCQPRMALRDSNGGTLAASSLRISWTSNGCCRGWWPLTAASSRRRLSAV</sequence>
<reference evidence="3" key="1">
    <citation type="journal article" date="2005" name="Nature">
        <title>The map-based sequence of the rice genome.</title>
        <authorList>
            <consortium name="International rice genome sequencing project (IRGSP)"/>
            <person name="Matsumoto T."/>
            <person name="Wu J."/>
            <person name="Kanamori H."/>
            <person name="Katayose Y."/>
            <person name="Fujisawa M."/>
            <person name="Namiki N."/>
            <person name="Mizuno H."/>
            <person name="Yamamoto K."/>
            <person name="Antonio B.A."/>
            <person name="Baba T."/>
            <person name="Sakata K."/>
            <person name="Nagamura Y."/>
            <person name="Aoki H."/>
            <person name="Arikawa K."/>
            <person name="Arita K."/>
            <person name="Bito T."/>
            <person name="Chiden Y."/>
            <person name="Fujitsuka N."/>
            <person name="Fukunaka R."/>
            <person name="Hamada M."/>
            <person name="Harada C."/>
            <person name="Hayashi A."/>
            <person name="Hijishita S."/>
            <person name="Honda M."/>
            <person name="Hosokawa S."/>
            <person name="Ichikawa Y."/>
            <person name="Idonuma A."/>
            <person name="Iijima M."/>
            <person name="Ikeda M."/>
            <person name="Ikeno M."/>
            <person name="Ito K."/>
            <person name="Ito S."/>
            <person name="Ito T."/>
            <person name="Ito Y."/>
            <person name="Ito Y."/>
            <person name="Iwabuchi A."/>
            <person name="Kamiya K."/>
            <person name="Karasawa W."/>
            <person name="Kurita K."/>
            <person name="Katagiri S."/>
            <person name="Kikuta A."/>
            <person name="Kobayashi H."/>
            <person name="Kobayashi N."/>
            <person name="Machita K."/>
            <person name="Maehara T."/>
            <person name="Masukawa M."/>
            <person name="Mizubayashi T."/>
            <person name="Mukai Y."/>
            <person name="Nagasaki H."/>
            <person name="Nagata Y."/>
            <person name="Naito S."/>
            <person name="Nakashima M."/>
            <person name="Nakama Y."/>
            <person name="Nakamichi Y."/>
            <person name="Nakamura M."/>
            <person name="Meguro A."/>
            <person name="Negishi M."/>
            <person name="Ohta I."/>
            <person name="Ohta T."/>
            <person name="Okamoto M."/>
            <person name="Ono N."/>
            <person name="Saji S."/>
            <person name="Sakaguchi M."/>
            <person name="Sakai K."/>
            <person name="Shibata M."/>
            <person name="Shimokawa T."/>
            <person name="Song J."/>
            <person name="Takazaki Y."/>
            <person name="Terasawa K."/>
            <person name="Tsugane M."/>
            <person name="Tsuji K."/>
            <person name="Ueda S."/>
            <person name="Waki K."/>
            <person name="Yamagata H."/>
            <person name="Yamamoto M."/>
            <person name="Yamamoto S."/>
            <person name="Yamane H."/>
            <person name="Yoshiki S."/>
            <person name="Yoshihara R."/>
            <person name="Yukawa K."/>
            <person name="Zhong H."/>
            <person name="Yano M."/>
            <person name="Yuan Q."/>
            <person name="Ouyang S."/>
            <person name="Liu J."/>
            <person name="Jones K.M."/>
            <person name="Gansberger K."/>
            <person name="Moffat K."/>
            <person name="Hill J."/>
            <person name="Bera J."/>
            <person name="Fadrosh D."/>
            <person name="Jin S."/>
            <person name="Johri S."/>
            <person name="Kim M."/>
            <person name="Overton L."/>
            <person name="Reardon M."/>
            <person name="Tsitrin T."/>
            <person name="Vuong H."/>
            <person name="Weaver B."/>
            <person name="Ciecko A."/>
            <person name="Tallon L."/>
            <person name="Jackson J."/>
            <person name="Pai G."/>
            <person name="Aken S.V."/>
            <person name="Utterback T."/>
            <person name="Reidmuller S."/>
            <person name="Feldblyum T."/>
            <person name="Hsiao J."/>
            <person name="Zismann V."/>
            <person name="Iobst S."/>
            <person name="de Vazeille A.R."/>
            <person name="Buell C.R."/>
            <person name="Ying K."/>
            <person name="Li Y."/>
            <person name="Lu T."/>
            <person name="Huang Y."/>
            <person name="Zhao Q."/>
            <person name="Feng Q."/>
            <person name="Zhang L."/>
            <person name="Zhu J."/>
            <person name="Weng Q."/>
            <person name="Mu J."/>
            <person name="Lu Y."/>
            <person name="Fan D."/>
            <person name="Liu Y."/>
            <person name="Guan J."/>
            <person name="Zhang Y."/>
            <person name="Yu S."/>
            <person name="Liu X."/>
            <person name="Zhang Y."/>
            <person name="Hong G."/>
            <person name="Han B."/>
            <person name="Choisne N."/>
            <person name="Demange N."/>
            <person name="Orjeda G."/>
            <person name="Samain S."/>
            <person name="Cattolico L."/>
            <person name="Pelletier E."/>
            <person name="Couloux A."/>
            <person name="Segurens B."/>
            <person name="Wincker P."/>
            <person name="D'Hont A."/>
            <person name="Scarpelli C."/>
            <person name="Weissenbach J."/>
            <person name="Salanoubat M."/>
            <person name="Quetier F."/>
            <person name="Yu Y."/>
            <person name="Kim H.R."/>
            <person name="Rambo T."/>
            <person name="Currie J."/>
            <person name="Collura K."/>
            <person name="Luo M."/>
            <person name="Yang T."/>
            <person name="Ammiraju J.S.S."/>
            <person name="Engler F."/>
            <person name="Soderlund C."/>
            <person name="Wing R.A."/>
            <person name="Palmer L.E."/>
            <person name="de la Bastide M."/>
            <person name="Spiegel L."/>
            <person name="Nascimento L."/>
            <person name="Zutavern T."/>
            <person name="O'Shaughnessy A."/>
            <person name="Dike S."/>
            <person name="Dedhia N."/>
            <person name="Preston R."/>
            <person name="Balija V."/>
            <person name="McCombie W.R."/>
            <person name="Chow T."/>
            <person name="Chen H."/>
            <person name="Chung M."/>
            <person name="Chen C."/>
            <person name="Shaw J."/>
            <person name="Wu H."/>
            <person name="Hsiao K."/>
            <person name="Chao Y."/>
            <person name="Chu M."/>
            <person name="Cheng C."/>
            <person name="Hour A."/>
            <person name="Lee P."/>
            <person name="Lin S."/>
            <person name="Lin Y."/>
            <person name="Liou J."/>
            <person name="Liu S."/>
            <person name="Hsing Y."/>
            <person name="Raghuvanshi S."/>
            <person name="Mohanty A."/>
            <person name="Bharti A.K."/>
            <person name="Gaur A."/>
            <person name="Gupta V."/>
            <person name="Kumar D."/>
            <person name="Ravi V."/>
            <person name="Vij S."/>
            <person name="Kapur A."/>
            <person name="Khurana P."/>
            <person name="Khurana P."/>
            <person name="Khurana J.P."/>
            <person name="Tyagi A.K."/>
            <person name="Gaikwad K."/>
            <person name="Singh A."/>
            <person name="Dalal V."/>
            <person name="Srivastava S."/>
            <person name="Dixit A."/>
            <person name="Pal A.K."/>
            <person name="Ghazi I.A."/>
            <person name="Yadav M."/>
            <person name="Pandit A."/>
            <person name="Bhargava A."/>
            <person name="Sureshbabu K."/>
            <person name="Batra K."/>
            <person name="Sharma T.R."/>
            <person name="Mohapatra T."/>
            <person name="Singh N.K."/>
            <person name="Messing J."/>
            <person name="Nelson A.B."/>
            <person name="Fuks G."/>
            <person name="Kavchok S."/>
            <person name="Keizer G."/>
            <person name="Linton E."/>
            <person name="Llaca V."/>
            <person name="Song R."/>
            <person name="Tanyolac B."/>
            <person name="Young S."/>
            <person name="Ho-Il K."/>
            <person name="Hahn J.H."/>
            <person name="Sangsakoo G."/>
            <person name="Vanavichit A."/>
            <person name="de Mattos Luiz.A.T."/>
            <person name="Zimmer P.D."/>
            <person name="Malone G."/>
            <person name="Dellagostin O."/>
            <person name="de Oliveira A.C."/>
            <person name="Bevan M."/>
            <person name="Bancroft I."/>
            <person name="Minx P."/>
            <person name="Cordum H."/>
            <person name="Wilson R."/>
            <person name="Cheng Z."/>
            <person name="Jin W."/>
            <person name="Jiang J."/>
            <person name="Leong S.A."/>
            <person name="Iwama H."/>
            <person name="Gojobori T."/>
            <person name="Itoh T."/>
            <person name="Niimura Y."/>
            <person name="Fujii Y."/>
            <person name="Habara T."/>
            <person name="Sakai H."/>
            <person name="Sato Y."/>
            <person name="Wilson G."/>
            <person name="Kumar K."/>
            <person name="McCouch S."/>
            <person name="Juretic N."/>
            <person name="Hoen D."/>
            <person name="Wright S."/>
            <person name="Bruskiewich R."/>
            <person name="Bureau T."/>
            <person name="Miyao A."/>
            <person name="Hirochika H."/>
            <person name="Nishikawa T."/>
            <person name="Kadowaki K."/>
            <person name="Sugiura M."/>
            <person name="Burr B."/>
            <person name="Sasaki T."/>
        </authorList>
    </citation>
    <scope>NUCLEOTIDE SEQUENCE [LARGE SCALE GENOMIC DNA]</scope>
    <source>
        <strain evidence="3">cv. Nipponbare</strain>
    </source>
</reference>
<feature type="chain" id="PRO_5004271729" evidence="1">
    <location>
        <begin position="28"/>
        <end position="178"/>
    </location>
</feature>